<accession>X1R0J1</accession>
<dbReference type="AlphaFoldDB" id="X1R0J1"/>
<proteinExistence type="predicted"/>
<protein>
    <submittedName>
        <fullName evidence="1">Uncharacterized protein</fullName>
    </submittedName>
</protein>
<evidence type="ECO:0000313" key="1">
    <source>
        <dbReference type="EMBL" id="GAI60601.1"/>
    </source>
</evidence>
<dbReference type="EMBL" id="BARW01000177">
    <property type="protein sequence ID" value="GAI60601.1"/>
    <property type="molecule type" value="Genomic_DNA"/>
</dbReference>
<organism evidence="1">
    <name type="scientific">marine sediment metagenome</name>
    <dbReference type="NCBI Taxonomy" id="412755"/>
    <lineage>
        <taxon>unclassified sequences</taxon>
        <taxon>metagenomes</taxon>
        <taxon>ecological metagenomes</taxon>
    </lineage>
</organism>
<name>X1R0J1_9ZZZZ</name>
<reference evidence="1" key="1">
    <citation type="journal article" date="2014" name="Front. Microbiol.">
        <title>High frequency of phylogenetically diverse reductive dehalogenase-homologous genes in deep subseafloor sedimentary metagenomes.</title>
        <authorList>
            <person name="Kawai M."/>
            <person name="Futagami T."/>
            <person name="Toyoda A."/>
            <person name="Takaki Y."/>
            <person name="Nishi S."/>
            <person name="Hori S."/>
            <person name="Arai W."/>
            <person name="Tsubouchi T."/>
            <person name="Morono Y."/>
            <person name="Uchiyama I."/>
            <person name="Ito T."/>
            <person name="Fujiyama A."/>
            <person name="Inagaki F."/>
            <person name="Takami H."/>
        </authorList>
    </citation>
    <scope>NUCLEOTIDE SEQUENCE</scope>
    <source>
        <strain evidence="1">Expedition CK06-06</strain>
    </source>
</reference>
<sequence>MPGPLPFSLTLLLPMVGLGYSGRGAITALRTAGYSFGDHPFWEAWRTAASYKKGEWRASQLPTGEYVPAHLWHETAELSPGKRLWAFTTLERNMETGELSQRRYCTTADIDETIEEARMVAWHDYVSHEEYHEKREIVTMTFSGAWIGEAA</sequence>
<comment type="caution">
    <text evidence="1">The sequence shown here is derived from an EMBL/GenBank/DDBJ whole genome shotgun (WGS) entry which is preliminary data.</text>
</comment>
<gene>
    <name evidence="1" type="ORF">S12H4_01022</name>
</gene>